<dbReference type="RefSeq" id="XP_066080449.1">
    <property type="nucleotide sequence ID" value="XM_066224352.1"/>
</dbReference>
<evidence type="ECO:0008006" key="5">
    <source>
        <dbReference type="Google" id="ProtNLM"/>
    </source>
</evidence>
<dbReference type="Proteomes" id="UP001358614">
    <property type="component" value="Chromosome 1"/>
</dbReference>
<gene>
    <name evidence="3" type="ORF">V865_000522</name>
</gene>
<keyword evidence="2" id="KW-0812">Transmembrane</keyword>
<keyword evidence="4" id="KW-1185">Reference proteome</keyword>
<keyword evidence="2" id="KW-1133">Transmembrane helix</keyword>
<evidence type="ECO:0000313" key="4">
    <source>
        <dbReference type="Proteomes" id="UP001358614"/>
    </source>
</evidence>
<sequence>MIIPPTSIPRNRLKMGRRKRQVISDIRETSTRTTQRVEGDTDQDVEKTRTRDRQSVNGTSSLGGDKQSVTPGDTNTSSFSARSTIFLNSFPPNFPVDTPQPALPNSSNRGYMFMKDQQVLDSMLIFFVIFGTCLLLTITCIKCNSLFTAADQRRKGKVDNVIMEDMKWAEGREVVERKIIWETGTDSMKSKKGGARRSVLGLGKGRSSGLRK</sequence>
<evidence type="ECO:0000256" key="1">
    <source>
        <dbReference type="SAM" id="MobiDB-lite"/>
    </source>
</evidence>
<dbReference type="GeneID" id="91099326"/>
<dbReference type="AlphaFoldDB" id="A0AAX4K9S8"/>
<organism evidence="3 4">
    <name type="scientific">Kwoniella europaea PYCC6329</name>
    <dbReference type="NCBI Taxonomy" id="1423913"/>
    <lineage>
        <taxon>Eukaryota</taxon>
        <taxon>Fungi</taxon>
        <taxon>Dikarya</taxon>
        <taxon>Basidiomycota</taxon>
        <taxon>Agaricomycotina</taxon>
        <taxon>Tremellomycetes</taxon>
        <taxon>Tremellales</taxon>
        <taxon>Cryptococcaceae</taxon>
        <taxon>Kwoniella</taxon>
    </lineage>
</organism>
<feature type="compositionally biased region" description="Polar residues" evidence="1">
    <location>
        <begin position="55"/>
        <end position="77"/>
    </location>
</feature>
<keyword evidence="2" id="KW-0472">Membrane</keyword>
<evidence type="ECO:0000256" key="2">
    <source>
        <dbReference type="SAM" id="Phobius"/>
    </source>
</evidence>
<evidence type="ECO:0000313" key="3">
    <source>
        <dbReference type="EMBL" id="WWD02482.1"/>
    </source>
</evidence>
<feature type="compositionally biased region" description="Basic residues" evidence="1">
    <location>
        <begin position="11"/>
        <end position="21"/>
    </location>
</feature>
<dbReference type="KEGG" id="ker:91099326"/>
<feature type="compositionally biased region" description="Low complexity" evidence="1">
    <location>
        <begin position="196"/>
        <end position="212"/>
    </location>
</feature>
<name>A0AAX4K9S8_9TREE</name>
<feature type="region of interest" description="Disordered" evidence="1">
    <location>
        <begin position="1"/>
        <end position="77"/>
    </location>
</feature>
<feature type="compositionally biased region" description="Basic and acidic residues" evidence="1">
    <location>
        <begin position="25"/>
        <end position="54"/>
    </location>
</feature>
<accession>A0AAX4K9S8</accession>
<protein>
    <recommendedName>
        <fullName evidence="5">Transmembrane protein</fullName>
    </recommendedName>
</protein>
<feature type="transmembrane region" description="Helical" evidence="2">
    <location>
        <begin position="119"/>
        <end position="138"/>
    </location>
</feature>
<proteinExistence type="predicted"/>
<dbReference type="EMBL" id="CP144089">
    <property type="protein sequence ID" value="WWD02482.1"/>
    <property type="molecule type" value="Genomic_DNA"/>
</dbReference>
<reference evidence="3 4" key="1">
    <citation type="submission" date="2024-01" db="EMBL/GenBank/DDBJ databases">
        <title>Comparative genomics of Cryptococcus and Kwoniella reveals pathogenesis evolution and contrasting modes of karyotype evolution via chromosome fusion or intercentromeric recombination.</title>
        <authorList>
            <person name="Coelho M.A."/>
            <person name="David-Palma M."/>
            <person name="Shea T."/>
            <person name="Bowers K."/>
            <person name="McGinley-Smith S."/>
            <person name="Mohammad A.W."/>
            <person name="Gnirke A."/>
            <person name="Yurkov A.M."/>
            <person name="Nowrousian M."/>
            <person name="Sun S."/>
            <person name="Cuomo C.A."/>
            <person name="Heitman J."/>
        </authorList>
    </citation>
    <scope>NUCLEOTIDE SEQUENCE [LARGE SCALE GENOMIC DNA]</scope>
    <source>
        <strain evidence="3 4">PYCC6329</strain>
    </source>
</reference>
<feature type="region of interest" description="Disordered" evidence="1">
    <location>
        <begin position="187"/>
        <end position="212"/>
    </location>
</feature>